<dbReference type="Gene3D" id="1.10.510.10">
    <property type="entry name" value="Transferase(Phosphotransferase) domain 1"/>
    <property type="match status" value="1"/>
</dbReference>
<dbReference type="AlphaFoldDB" id="A0A3R7K5U6"/>
<keyword evidence="2 3" id="KW-0067">ATP-binding</keyword>
<dbReference type="OMA" id="QHPYFNV"/>
<feature type="binding site" evidence="3">
    <location>
        <position position="34"/>
    </location>
    <ligand>
        <name>ATP</name>
        <dbReference type="ChEBI" id="CHEBI:30616"/>
    </ligand>
</feature>
<dbReference type="OrthoDB" id="2158884at2759"/>
<dbReference type="GO" id="GO:0005524">
    <property type="term" value="F:ATP binding"/>
    <property type="evidence" value="ECO:0007669"/>
    <property type="project" value="UniProtKB-UniRule"/>
</dbReference>
<keyword evidence="6" id="KW-0808">Transferase</keyword>
<dbReference type="RefSeq" id="XP_029235764.1">
    <property type="nucleotide sequence ID" value="XM_029384380.1"/>
</dbReference>
<dbReference type="PROSITE" id="PS00107">
    <property type="entry name" value="PROTEIN_KINASE_ATP"/>
    <property type="match status" value="1"/>
</dbReference>
<sequence>MKHYEILNQLGDGTFGCVVKALDKRTGQLVAIKKMKQKYYSWEECVKLPEVTVMRRIHGHPNIIKMREVVRENNELFFVFEYMDGDLLGVIRKAKQIQCHATAATAPPIPYPKIKGYIFQIFQSLAYLHQRGYFHRDMKPENLLVREDPISASQEIVKLADFGLVKEIRARPPFTDYISTRWYRAPELLLQDRSYSSPVDIWAAGCILAELITTRPLFAGSNEVDQLYKIMNVLGSPNEQVWPEGITLAKKIRYAFPMVKGVGLERVLPPHVPSQALDLMKQMLSYDPKKRPTARQCLQHPYFNVGIDEENFSPSSVAKQLAGTLKKFATSPQSAPSGNVPLPSVFNVRRSPVGATTALPKQGAVGVPPLLSPSQKFCSPAGPTLTSAFMGEKADQLPSVPKPTPTVAPEGFTTGNCSLPKLPVLSSNNAKGGVSSAVTVGGNAGNGDVDLDSLLEEFAGELETLKVVPQQKPRANFSALGEGTKGSVSHNPALGKPPLLVSTSNVSPEGRDDTVETFLNSTRYKKSSLSSMESGGLAHATRGTSLQRQAPLATSPLVLSGGHHAAPPPSKAFLAKHMKRKDSSAS</sequence>
<dbReference type="Pfam" id="PF00069">
    <property type="entry name" value="Pkinase"/>
    <property type="match status" value="1"/>
</dbReference>
<feature type="domain" description="Protein kinase" evidence="5">
    <location>
        <begin position="4"/>
        <end position="303"/>
    </location>
</feature>
<protein>
    <recommendedName>
        <fullName evidence="5">Protein kinase domain-containing protein</fullName>
    </recommendedName>
</protein>
<dbReference type="InterPro" id="IPR008271">
    <property type="entry name" value="Ser/Thr_kinase_AS"/>
</dbReference>
<dbReference type="Gene3D" id="3.30.200.20">
    <property type="entry name" value="Phosphorylase Kinase, domain 1"/>
    <property type="match status" value="1"/>
</dbReference>
<dbReference type="InterPro" id="IPR050117">
    <property type="entry name" value="MAPK"/>
</dbReference>
<evidence type="ECO:0000256" key="1">
    <source>
        <dbReference type="ARBA" id="ARBA00022741"/>
    </source>
</evidence>
<dbReference type="GO" id="GO:0004672">
    <property type="term" value="F:protein kinase activity"/>
    <property type="evidence" value="ECO:0007669"/>
    <property type="project" value="InterPro"/>
</dbReference>
<dbReference type="FunFam" id="3.30.200.20:FF:000335">
    <property type="entry name" value="Serine/threonine-protein kinase MHK"/>
    <property type="match status" value="1"/>
</dbReference>
<evidence type="ECO:0000256" key="3">
    <source>
        <dbReference type="PROSITE-ProRule" id="PRU10141"/>
    </source>
</evidence>
<dbReference type="CDD" id="cd07830">
    <property type="entry name" value="STKc_MAK_like"/>
    <property type="match status" value="1"/>
</dbReference>
<evidence type="ECO:0000256" key="2">
    <source>
        <dbReference type="ARBA" id="ARBA00022840"/>
    </source>
</evidence>
<evidence type="ECO:0000313" key="6">
    <source>
        <dbReference type="EMBL" id="RNF00434.1"/>
    </source>
</evidence>
<feature type="region of interest" description="Disordered" evidence="4">
    <location>
        <begin position="479"/>
        <end position="513"/>
    </location>
</feature>
<dbReference type="FunFam" id="1.10.510.10:FF:000685">
    <property type="entry name" value="Serine/threonine-protein kinase dyf-5"/>
    <property type="match status" value="1"/>
</dbReference>
<dbReference type="InterPro" id="IPR000719">
    <property type="entry name" value="Prot_kinase_dom"/>
</dbReference>
<reference evidence="6 7" key="1">
    <citation type="journal article" date="2018" name="BMC Genomics">
        <title>Genomic comparison of Trypanosoma conorhini and Trypanosoma rangeli to Trypanosoma cruzi strains of high and low virulence.</title>
        <authorList>
            <person name="Bradwell K.R."/>
            <person name="Koparde V.N."/>
            <person name="Matveyev A.V."/>
            <person name="Serrano M.G."/>
            <person name="Alves J.M."/>
            <person name="Parikh H."/>
            <person name="Huang B."/>
            <person name="Lee V."/>
            <person name="Espinosa-Alvarez O."/>
            <person name="Ortiz P.A."/>
            <person name="Costa-Martins A.G."/>
            <person name="Teixeira M.M."/>
            <person name="Buck G.A."/>
        </authorList>
    </citation>
    <scope>NUCLEOTIDE SEQUENCE [LARGE SCALE GENOMIC DNA]</scope>
    <source>
        <strain evidence="6 7">AM80</strain>
    </source>
</reference>
<evidence type="ECO:0000313" key="7">
    <source>
        <dbReference type="Proteomes" id="UP000283634"/>
    </source>
</evidence>
<dbReference type="PROSITE" id="PS50011">
    <property type="entry name" value="PROTEIN_KINASE_DOM"/>
    <property type="match status" value="1"/>
</dbReference>
<comment type="caution">
    <text evidence="6">The sequence shown here is derived from an EMBL/GenBank/DDBJ whole genome shotgun (WGS) entry which is preliminary data.</text>
</comment>
<evidence type="ECO:0000256" key="4">
    <source>
        <dbReference type="SAM" id="MobiDB-lite"/>
    </source>
</evidence>
<dbReference type="Proteomes" id="UP000283634">
    <property type="component" value="Unassembled WGS sequence"/>
</dbReference>
<dbReference type="SUPFAM" id="SSF56112">
    <property type="entry name" value="Protein kinase-like (PK-like)"/>
    <property type="match status" value="1"/>
</dbReference>
<gene>
    <name evidence="6" type="ORF">TraAM80_07598</name>
</gene>
<dbReference type="VEuPathDB" id="TriTrypDB:TRSC58_05203"/>
<evidence type="ECO:0000259" key="5">
    <source>
        <dbReference type="PROSITE" id="PS50011"/>
    </source>
</evidence>
<dbReference type="InterPro" id="IPR017441">
    <property type="entry name" value="Protein_kinase_ATP_BS"/>
</dbReference>
<keyword evidence="1 3" id="KW-0547">Nucleotide-binding</keyword>
<name>A0A3R7K5U6_TRYRA</name>
<keyword evidence="7" id="KW-1185">Reference proteome</keyword>
<dbReference type="InterPro" id="IPR011009">
    <property type="entry name" value="Kinase-like_dom_sf"/>
</dbReference>
<dbReference type="GeneID" id="40331531"/>
<dbReference type="SMART" id="SM00220">
    <property type="entry name" value="S_TKc"/>
    <property type="match status" value="1"/>
</dbReference>
<proteinExistence type="predicted"/>
<dbReference type="EMBL" id="MKGL01000326">
    <property type="protein sequence ID" value="RNF00434.1"/>
    <property type="molecule type" value="Genomic_DNA"/>
</dbReference>
<organism evidence="6 7">
    <name type="scientific">Trypanosoma rangeli</name>
    <dbReference type="NCBI Taxonomy" id="5698"/>
    <lineage>
        <taxon>Eukaryota</taxon>
        <taxon>Discoba</taxon>
        <taxon>Euglenozoa</taxon>
        <taxon>Kinetoplastea</taxon>
        <taxon>Metakinetoplastina</taxon>
        <taxon>Trypanosomatida</taxon>
        <taxon>Trypanosomatidae</taxon>
        <taxon>Trypanosoma</taxon>
        <taxon>Herpetosoma</taxon>
    </lineage>
</organism>
<feature type="region of interest" description="Disordered" evidence="4">
    <location>
        <begin position="525"/>
        <end position="586"/>
    </location>
</feature>
<dbReference type="PANTHER" id="PTHR24055">
    <property type="entry name" value="MITOGEN-ACTIVATED PROTEIN KINASE"/>
    <property type="match status" value="1"/>
</dbReference>
<accession>A0A3R7K5U6</accession>
<dbReference type="PROSITE" id="PS00108">
    <property type="entry name" value="PROTEIN_KINASE_ST"/>
    <property type="match status" value="1"/>
</dbReference>